<evidence type="ECO:0000256" key="2">
    <source>
        <dbReference type="RuleBase" id="RU369065"/>
    </source>
</evidence>
<reference evidence="4" key="1">
    <citation type="journal article" date="2023" name="Plant J.">
        <title>The genome of the king protea, Protea cynaroides.</title>
        <authorList>
            <person name="Chang J."/>
            <person name="Duong T.A."/>
            <person name="Schoeman C."/>
            <person name="Ma X."/>
            <person name="Roodt D."/>
            <person name="Barker N."/>
            <person name="Li Z."/>
            <person name="Van de Peer Y."/>
            <person name="Mizrachi E."/>
        </authorList>
    </citation>
    <scope>NUCLEOTIDE SEQUENCE</scope>
    <source>
        <tissue evidence="4">Young leaves</tissue>
    </source>
</reference>
<keyword evidence="2" id="KW-1184">Jasmonic acid signaling pathway</keyword>
<name>A0A9Q0QNU6_9MAGN</name>
<comment type="similarity">
    <text evidence="1 2">Belongs to the TIFY/JAZ family.</text>
</comment>
<dbReference type="InterPro" id="IPR040390">
    <property type="entry name" value="TIFY/JAZ"/>
</dbReference>
<feature type="domain" description="Tify" evidence="3">
    <location>
        <begin position="52"/>
        <end position="87"/>
    </location>
</feature>
<comment type="subcellular location">
    <subcellularLocation>
        <location evidence="2">Nucleus</location>
    </subcellularLocation>
</comment>
<dbReference type="Pfam" id="PF06200">
    <property type="entry name" value="tify"/>
    <property type="match status" value="1"/>
</dbReference>
<comment type="domain">
    <text evidence="2">The jas domain is required for interaction with COI1.</text>
</comment>
<dbReference type="AlphaFoldDB" id="A0A9Q0QNU6"/>
<dbReference type="OrthoDB" id="649989at2759"/>
<organism evidence="4 5">
    <name type="scientific">Protea cynaroides</name>
    <dbReference type="NCBI Taxonomy" id="273540"/>
    <lineage>
        <taxon>Eukaryota</taxon>
        <taxon>Viridiplantae</taxon>
        <taxon>Streptophyta</taxon>
        <taxon>Embryophyta</taxon>
        <taxon>Tracheophyta</taxon>
        <taxon>Spermatophyta</taxon>
        <taxon>Magnoliopsida</taxon>
        <taxon>Proteales</taxon>
        <taxon>Proteaceae</taxon>
        <taxon>Protea</taxon>
    </lineage>
</organism>
<comment type="function">
    <text evidence="2">Repressor of jasmonate responses.</text>
</comment>
<dbReference type="EMBL" id="JAMYWD010000007">
    <property type="protein sequence ID" value="KAJ4966490.1"/>
    <property type="molecule type" value="Genomic_DNA"/>
</dbReference>
<accession>A0A9Q0QNU6</accession>
<keyword evidence="2" id="KW-0539">Nucleus</keyword>
<sequence>MKYKSSDVSATDNEGHEDCMKDRVGVSLASYFPAFEHRLYSPSVMIPESSNYSSPKAQLTIFYSGMVYVYDNVPPDKAQGIMLLAQESSLLNSITMETPAAAADAHVTTPAVSNSSFSSICKLQGGIQLARNHTLKRFLEKRQARSQYYGSLKHDTNRNGS</sequence>
<dbReference type="SMART" id="SM00979">
    <property type="entry name" value="TIFY"/>
    <property type="match status" value="1"/>
</dbReference>
<dbReference type="GO" id="GO:0031347">
    <property type="term" value="P:regulation of defense response"/>
    <property type="evidence" value="ECO:0007669"/>
    <property type="project" value="UniProtKB-UniRule"/>
</dbReference>
<dbReference type="PANTHER" id="PTHR33077:SF102">
    <property type="entry name" value="PROTEIN TIFY"/>
    <property type="match status" value="1"/>
</dbReference>
<evidence type="ECO:0000256" key="1">
    <source>
        <dbReference type="ARBA" id="ARBA00008614"/>
    </source>
</evidence>
<evidence type="ECO:0000259" key="3">
    <source>
        <dbReference type="PROSITE" id="PS51320"/>
    </source>
</evidence>
<proteinExistence type="inferred from homology"/>
<protein>
    <recommendedName>
        <fullName evidence="2">Protein TIFY</fullName>
    </recommendedName>
    <alternativeName>
        <fullName evidence="2">Jasmonate ZIM domain-containing protein</fullName>
    </alternativeName>
</protein>
<dbReference type="GO" id="GO:0009611">
    <property type="term" value="P:response to wounding"/>
    <property type="evidence" value="ECO:0007669"/>
    <property type="project" value="UniProtKB-UniRule"/>
</dbReference>
<dbReference type="PANTHER" id="PTHR33077">
    <property type="entry name" value="PROTEIN TIFY 4A-RELATED-RELATED"/>
    <property type="match status" value="1"/>
</dbReference>
<evidence type="ECO:0000313" key="5">
    <source>
        <dbReference type="Proteomes" id="UP001141806"/>
    </source>
</evidence>
<dbReference type="PROSITE" id="PS51320">
    <property type="entry name" value="TIFY"/>
    <property type="match status" value="1"/>
</dbReference>
<dbReference type="InterPro" id="IPR010399">
    <property type="entry name" value="Tify_dom"/>
</dbReference>
<dbReference type="Proteomes" id="UP001141806">
    <property type="component" value="Unassembled WGS sequence"/>
</dbReference>
<evidence type="ECO:0000313" key="4">
    <source>
        <dbReference type="EMBL" id="KAJ4966490.1"/>
    </source>
</evidence>
<comment type="caution">
    <text evidence="4">The sequence shown here is derived from an EMBL/GenBank/DDBJ whole genome shotgun (WGS) entry which is preliminary data.</text>
</comment>
<keyword evidence="5" id="KW-1185">Reference proteome</keyword>
<gene>
    <name evidence="4" type="ORF">NE237_018339</name>
</gene>
<dbReference type="GO" id="GO:0005634">
    <property type="term" value="C:nucleus"/>
    <property type="evidence" value="ECO:0007669"/>
    <property type="project" value="UniProtKB-SubCell"/>
</dbReference>
<dbReference type="GO" id="GO:2000022">
    <property type="term" value="P:regulation of jasmonic acid mediated signaling pathway"/>
    <property type="evidence" value="ECO:0007669"/>
    <property type="project" value="UniProtKB-UniRule"/>
</dbReference>